<evidence type="ECO:0008006" key="3">
    <source>
        <dbReference type="Google" id="ProtNLM"/>
    </source>
</evidence>
<accession>A0A0F9RLW5</accession>
<gene>
    <name evidence="2" type="ORF">LCGC14_0579490</name>
</gene>
<dbReference type="EMBL" id="LAZR01000874">
    <property type="protein sequence ID" value="KKN55739.1"/>
    <property type="molecule type" value="Genomic_DNA"/>
</dbReference>
<reference evidence="2" key="1">
    <citation type="journal article" date="2015" name="Nature">
        <title>Complex archaea that bridge the gap between prokaryotes and eukaryotes.</title>
        <authorList>
            <person name="Spang A."/>
            <person name="Saw J.H."/>
            <person name="Jorgensen S.L."/>
            <person name="Zaremba-Niedzwiedzka K."/>
            <person name="Martijn J."/>
            <person name="Lind A.E."/>
            <person name="van Eijk R."/>
            <person name="Schleper C."/>
            <person name="Guy L."/>
            <person name="Ettema T.J."/>
        </authorList>
    </citation>
    <scope>NUCLEOTIDE SEQUENCE</scope>
</reference>
<feature type="compositionally biased region" description="Basic and acidic residues" evidence="1">
    <location>
        <begin position="510"/>
        <end position="529"/>
    </location>
</feature>
<proteinExistence type="predicted"/>
<evidence type="ECO:0000313" key="2">
    <source>
        <dbReference type="EMBL" id="KKN55739.1"/>
    </source>
</evidence>
<name>A0A0F9RLW5_9ZZZZ</name>
<organism evidence="2">
    <name type="scientific">marine sediment metagenome</name>
    <dbReference type="NCBI Taxonomy" id="412755"/>
    <lineage>
        <taxon>unclassified sequences</taxon>
        <taxon>metagenomes</taxon>
        <taxon>ecological metagenomes</taxon>
    </lineage>
</organism>
<dbReference type="InterPro" id="IPR006429">
    <property type="entry name" value="Phage_lambda_portal"/>
</dbReference>
<feature type="region of interest" description="Disordered" evidence="1">
    <location>
        <begin position="494"/>
        <end position="529"/>
    </location>
</feature>
<dbReference type="Pfam" id="PF05136">
    <property type="entry name" value="Phage_portal_2"/>
    <property type="match status" value="1"/>
</dbReference>
<dbReference type="AlphaFoldDB" id="A0A0F9RLW5"/>
<evidence type="ECO:0000256" key="1">
    <source>
        <dbReference type="SAM" id="MobiDB-lite"/>
    </source>
</evidence>
<protein>
    <recommendedName>
        <fullName evidence="3">Portal protein</fullName>
    </recommendedName>
</protein>
<dbReference type="GO" id="GO:0005198">
    <property type="term" value="F:structural molecule activity"/>
    <property type="evidence" value="ECO:0007669"/>
    <property type="project" value="InterPro"/>
</dbReference>
<dbReference type="GO" id="GO:0019068">
    <property type="term" value="P:virion assembly"/>
    <property type="evidence" value="ECO:0007669"/>
    <property type="project" value="InterPro"/>
</dbReference>
<sequence length="529" mass="59251">MVGFKDIWNNVKNRLPVNISFGKEKIVLARHSGDNISYNNIFSVSYDGDKNLGEIGPIKNYIMDYDGLRFRSWQSYIESEISQIVLNKFAIWIVGSGLKLQAEPAKKVLESEGITLDTENFNDIAEARFNVFANSKLADYSNMVSLNSIGNTSFLNSIIGGDVLIVLRLINNQVKVQLIDGAHLVTPLGDEDSKGKKKGKDNRIRNGIEISPKGEHIAYWVSTKHFKFERIQARGGKSGLKMAFIVYGGEYRLDNVRGIPKLAPVLETLKKLERYKEATVGSAEERQKIVMQIIHKEFSTGENPLQGQLAKAIDFDAVTGQIPTDDVGKKLADTVAATTNKSTFNMPIGSELKGLESKNELFFKEFYTVNINIVCAALGIPPEVALSKYDSNFSASRAALKDWEHTINVHRKRFSEQFYQPIYEFWLEVQILQNKIQAPGYLLADNDMVKESYQIARFIGARVPHIDPLKEVNAVRAKLGDSAKDIPLTTVEQATEELNGGDSNSNIEQYSKELERSKKLKIETTEPSV</sequence>
<comment type="caution">
    <text evidence="2">The sequence shown here is derived from an EMBL/GenBank/DDBJ whole genome shotgun (WGS) entry which is preliminary data.</text>
</comment>